<feature type="compositionally biased region" description="Polar residues" evidence="1">
    <location>
        <begin position="792"/>
        <end position="808"/>
    </location>
</feature>
<organism evidence="3 4">
    <name type="scientific">Aspergillus ochraceoroseus IBT 24754</name>
    <dbReference type="NCBI Taxonomy" id="1392256"/>
    <lineage>
        <taxon>Eukaryota</taxon>
        <taxon>Fungi</taxon>
        <taxon>Dikarya</taxon>
        <taxon>Ascomycota</taxon>
        <taxon>Pezizomycotina</taxon>
        <taxon>Eurotiomycetes</taxon>
        <taxon>Eurotiomycetidae</taxon>
        <taxon>Eurotiales</taxon>
        <taxon>Aspergillaceae</taxon>
        <taxon>Aspergillus</taxon>
        <taxon>Aspergillus subgen. Nidulantes</taxon>
    </lineage>
</organism>
<reference evidence="3 4" key="1">
    <citation type="journal article" date="2018" name="Proc. Natl. Acad. Sci. U.S.A.">
        <title>Linking secondary metabolites to gene clusters through genome sequencing of six diverse Aspergillus species.</title>
        <authorList>
            <person name="Kaerboelling I."/>
            <person name="Vesth T.C."/>
            <person name="Frisvad J.C."/>
            <person name="Nybo J.L."/>
            <person name="Theobald S."/>
            <person name="Kuo A."/>
            <person name="Bowyer P."/>
            <person name="Matsuda Y."/>
            <person name="Mondo S."/>
            <person name="Lyhne E.K."/>
            <person name="Kogle M.E."/>
            <person name="Clum A."/>
            <person name="Lipzen A."/>
            <person name="Salamov A."/>
            <person name="Ngan C.Y."/>
            <person name="Daum C."/>
            <person name="Chiniquy J."/>
            <person name="Barry K."/>
            <person name="LaButti K."/>
            <person name="Haridas S."/>
            <person name="Simmons B.A."/>
            <person name="Magnuson J.K."/>
            <person name="Mortensen U.H."/>
            <person name="Larsen T.O."/>
            <person name="Grigoriev I.V."/>
            <person name="Baker S.E."/>
            <person name="Andersen M.R."/>
        </authorList>
    </citation>
    <scope>NUCLEOTIDE SEQUENCE [LARGE SCALE GENOMIC DNA]</scope>
    <source>
        <strain evidence="3 4">IBT 24754</strain>
    </source>
</reference>
<feature type="compositionally biased region" description="Basic and acidic residues" evidence="1">
    <location>
        <begin position="868"/>
        <end position="890"/>
    </location>
</feature>
<name>A0A2T5M1H4_9EURO</name>
<protein>
    <recommendedName>
        <fullName evidence="2">DUF2293 domain-containing protein</fullName>
    </recommendedName>
</protein>
<evidence type="ECO:0000313" key="4">
    <source>
        <dbReference type="Proteomes" id="UP000244073"/>
    </source>
</evidence>
<dbReference type="Pfam" id="PF10056">
    <property type="entry name" value="DUF2293"/>
    <property type="match status" value="1"/>
</dbReference>
<accession>A0A2T5M1H4</accession>
<feature type="compositionally biased region" description="Basic and acidic residues" evidence="1">
    <location>
        <begin position="480"/>
        <end position="490"/>
    </location>
</feature>
<dbReference type="AlphaFoldDB" id="A0A2T5M1H4"/>
<evidence type="ECO:0000256" key="1">
    <source>
        <dbReference type="SAM" id="MobiDB-lite"/>
    </source>
</evidence>
<feature type="compositionally biased region" description="Basic and acidic residues" evidence="1">
    <location>
        <begin position="847"/>
        <end position="859"/>
    </location>
</feature>
<dbReference type="RefSeq" id="XP_040753775.1">
    <property type="nucleotide sequence ID" value="XM_040899689.1"/>
</dbReference>
<feature type="region of interest" description="Disordered" evidence="1">
    <location>
        <begin position="664"/>
        <end position="752"/>
    </location>
</feature>
<feature type="region of interest" description="Disordered" evidence="1">
    <location>
        <begin position="550"/>
        <end position="571"/>
    </location>
</feature>
<dbReference type="GeneID" id="63816571"/>
<feature type="compositionally biased region" description="Pro residues" evidence="1">
    <location>
        <begin position="363"/>
        <end position="372"/>
    </location>
</feature>
<evidence type="ECO:0000313" key="3">
    <source>
        <dbReference type="EMBL" id="PTU22383.1"/>
    </source>
</evidence>
<feature type="domain" description="DUF2293" evidence="2">
    <location>
        <begin position="160"/>
        <end position="242"/>
    </location>
</feature>
<dbReference type="PANTHER" id="PTHR38113">
    <property type="match status" value="1"/>
</dbReference>
<feature type="region of interest" description="Disordered" evidence="1">
    <location>
        <begin position="455"/>
        <end position="513"/>
    </location>
</feature>
<feature type="region of interest" description="Disordered" evidence="1">
    <location>
        <begin position="783"/>
        <end position="890"/>
    </location>
</feature>
<dbReference type="PANTHER" id="PTHR38113:SF1">
    <property type="entry name" value="DUF2293 DOMAIN-CONTAINING PROTEIN"/>
    <property type="match status" value="1"/>
</dbReference>
<dbReference type="Proteomes" id="UP000244073">
    <property type="component" value="Unassembled WGS sequence"/>
</dbReference>
<comment type="caution">
    <text evidence="3">The sequence shown here is derived from an EMBL/GenBank/DDBJ whole genome shotgun (WGS) entry which is preliminary data.</text>
</comment>
<dbReference type="EMBL" id="MSFN02000002">
    <property type="protein sequence ID" value="PTU22383.1"/>
    <property type="molecule type" value="Genomic_DNA"/>
</dbReference>
<gene>
    <name evidence="3" type="ORF">P175DRAFT_0529439</name>
</gene>
<feature type="compositionally biased region" description="Polar residues" evidence="1">
    <location>
        <begin position="668"/>
        <end position="691"/>
    </location>
</feature>
<proteinExistence type="predicted"/>
<dbReference type="InterPro" id="IPR018744">
    <property type="entry name" value="DUF2293"/>
</dbReference>
<dbReference type="VEuPathDB" id="FungiDB:P175DRAFT_0529439"/>
<dbReference type="OrthoDB" id="5288828at2759"/>
<evidence type="ECO:0000259" key="2">
    <source>
        <dbReference type="Pfam" id="PF10056"/>
    </source>
</evidence>
<feature type="region of interest" description="Disordered" evidence="1">
    <location>
        <begin position="356"/>
        <end position="399"/>
    </location>
</feature>
<sequence length="890" mass="100412">MVRVSRRPASVLARRSPSKIAKRNARKHKVILESITQEKKKLRSVISFEATAPPGYTFIPAGNPHLTMACKELCRQDELKVYAVSTTPHMNTHNLSQHVHRIGYHFPSAIVATVCMDLGLYLAANGKAIPFHDLGNQASRRRTNSEASQITINTEARDVLKDLFPNIPDNDLNQIIKTAFQKGQRKVGTAVELPLTRRAQLAVVAHIRHIYTDYDRLLKSTSFHEARSTVEEPTLAKLVEWRGDDENGKKVLEDVFREVIVISDDEDSDTEGENQPRNDRDYSVEVVSSNPRVEELRTRPINLANPTLRGTQVEIPEDEALPGFRFVPEIPKKAKIDRRGFSRYQAWDRAINRYRNTTSGPAHQPPLYPPRKPLQESLSYEGEPSLRRPPDSCRLSAAPYAVSNPGPAASGLSRSPLNPVVEHHQYGLFPPVELPHKINDAPLYPGVVRLERVPVSDQGKHPPIQRPDSPTRPIFVTASRDIRERNDDYSRAPPRPLGPLHSANFNPQDRVLPSVESPLPMEIKRPNSGHIDQLTQRMSGAFSFRSETPKRPAYQGFPSPKFEDPNRDHAPKRRRMTHHETAIQRSPCSGIVTTTAVEYYPGGRYAIAGQSSGQIEPSCRRYVAPVDGLHIAERPPGSALDLATYPTQLNRSPQFMTHQAPTKRYNGHLSSHSRPTESYTHPRSPNQTHIVSDTRPPIPLGSGYDGAIPARLPDSREPRIYRSVPSYNVGDVRPLDVTQPQNDPSWRRNPDPQRVLVPYRSAEKEGLYADGFVRTVDMHEPGRLEYPPVRRQPSSKLVDSPPQAVNSRVHSHQHRRVPSDSVMSVPARARVQLDSPAISPSQQYPVVDDRGARYHDNRPFRTPPITHQYERRYEDTLPPPRYDDNQDPSR</sequence>